<accession>A0AAV0X0K5</accession>
<dbReference type="PANTHER" id="PTHR32215">
    <property type="entry name" value="CILIA- AND FLAGELLA-ASSOCIATED PROTEIN 57"/>
    <property type="match status" value="1"/>
</dbReference>
<name>A0AAV0X0K5_9HEMI</name>
<reference evidence="2 3" key="1">
    <citation type="submission" date="2023-01" db="EMBL/GenBank/DDBJ databases">
        <authorList>
            <person name="Whitehead M."/>
        </authorList>
    </citation>
    <scope>NUCLEOTIDE SEQUENCE [LARGE SCALE GENOMIC DNA]</scope>
</reference>
<gene>
    <name evidence="2" type="ORF">MEUPH1_LOCUS16942</name>
</gene>
<sequence>MESEMLGMTAVVKQMQLRLSEQRDRLKACGLELDKKEQTIRDVNRIVKNIQVDIHSASEHYQNSAKLKDAVKDLFIKYGNTKTFEVSKGEEFDTRMEFTRQRQFLEQSIISLKKRVNACEKKNNSYNKLMEENIILIDTINKLRQELKANSKKYDNLKAIFKIKESKNPITKQ</sequence>
<dbReference type="PANTHER" id="PTHR32215:SF0">
    <property type="entry name" value="CILIA- AND FLAGELLA-ASSOCIATED PROTEIN 57"/>
    <property type="match status" value="1"/>
</dbReference>
<protein>
    <submittedName>
        <fullName evidence="2">Uncharacterized protein</fullName>
    </submittedName>
</protein>
<proteinExistence type="predicted"/>
<dbReference type="InterPro" id="IPR052993">
    <property type="entry name" value="CFA-57"/>
</dbReference>
<comment type="caution">
    <text evidence="2">The sequence shown here is derived from an EMBL/GenBank/DDBJ whole genome shotgun (WGS) entry which is preliminary data.</text>
</comment>
<dbReference type="Proteomes" id="UP001160148">
    <property type="component" value="Unassembled WGS sequence"/>
</dbReference>
<dbReference type="AlphaFoldDB" id="A0AAV0X0K5"/>
<keyword evidence="3" id="KW-1185">Reference proteome</keyword>
<evidence type="ECO:0000256" key="1">
    <source>
        <dbReference type="SAM" id="Coils"/>
    </source>
</evidence>
<organism evidence="2 3">
    <name type="scientific">Macrosiphum euphorbiae</name>
    <name type="common">potato aphid</name>
    <dbReference type="NCBI Taxonomy" id="13131"/>
    <lineage>
        <taxon>Eukaryota</taxon>
        <taxon>Metazoa</taxon>
        <taxon>Ecdysozoa</taxon>
        <taxon>Arthropoda</taxon>
        <taxon>Hexapoda</taxon>
        <taxon>Insecta</taxon>
        <taxon>Pterygota</taxon>
        <taxon>Neoptera</taxon>
        <taxon>Paraneoptera</taxon>
        <taxon>Hemiptera</taxon>
        <taxon>Sternorrhyncha</taxon>
        <taxon>Aphidomorpha</taxon>
        <taxon>Aphidoidea</taxon>
        <taxon>Aphididae</taxon>
        <taxon>Macrosiphini</taxon>
        <taxon>Macrosiphum</taxon>
    </lineage>
</organism>
<feature type="coiled-coil region" evidence="1">
    <location>
        <begin position="102"/>
        <end position="160"/>
    </location>
</feature>
<keyword evidence="1" id="KW-0175">Coiled coil</keyword>
<dbReference type="EMBL" id="CARXXK010000003">
    <property type="protein sequence ID" value="CAI6361800.1"/>
    <property type="molecule type" value="Genomic_DNA"/>
</dbReference>
<evidence type="ECO:0000313" key="3">
    <source>
        <dbReference type="Proteomes" id="UP001160148"/>
    </source>
</evidence>
<evidence type="ECO:0000313" key="2">
    <source>
        <dbReference type="EMBL" id="CAI6361800.1"/>
    </source>
</evidence>